<feature type="signal peptide" evidence="1">
    <location>
        <begin position="1"/>
        <end position="19"/>
    </location>
</feature>
<dbReference type="NCBIfam" id="TIGR04183">
    <property type="entry name" value="Por_Secre_tail"/>
    <property type="match status" value="1"/>
</dbReference>
<proteinExistence type="predicted"/>
<feature type="chain" id="PRO_5015721014" description="Secretion system C-terminal sorting domain-containing protein" evidence="1">
    <location>
        <begin position="20"/>
        <end position="477"/>
    </location>
</feature>
<dbReference type="EMBL" id="PPSL01000005">
    <property type="protein sequence ID" value="PQJ09789.1"/>
    <property type="molecule type" value="Genomic_DNA"/>
</dbReference>
<keyword evidence="4" id="KW-1185">Reference proteome</keyword>
<evidence type="ECO:0000313" key="3">
    <source>
        <dbReference type="EMBL" id="PQJ09789.1"/>
    </source>
</evidence>
<organism evidence="3 4">
    <name type="scientific">Flavipsychrobacter stenotrophus</name>
    <dbReference type="NCBI Taxonomy" id="2077091"/>
    <lineage>
        <taxon>Bacteria</taxon>
        <taxon>Pseudomonadati</taxon>
        <taxon>Bacteroidota</taxon>
        <taxon>Chitinophagia</taxon>
        <taxon>Chitinophagales</taxon>
        <taxon>Chitinophagaceae</taxon>
        <taxon>Flavipsychrobacter</taxon>
    </lineage>
</organism>
<dbReference type="Proteomes" id="UP000239872">
    <property type="component" value="Unassembled WGS sequence"/>
</dbReference>
<feature type="domain" description="Secretion system C-terminal sorting" evidence="2">
    <location>
        <begin position="402"/>
        <end position="473"/>
    </location>
</feature>
<reference evidence="3 4" key="1">
    <citation type="submission" date="2018-01" db="EMBL/GenBank/DDBJ databases">
        <title>A novel member of the phylum Bacteroidetes isolated from glacier ice.</title>
        <authorList>
            <person name="Liu Q."/>
            <person name="Xin Y.-H."/>
        </authorList>
    </citation>
    <scope>NUCLEOTIDE SEQUENCE [LARGE SCALE GENOMIC DNA]</scope>
    <source>
        <strain evidence="3 4">RB1R16</strain>
    </source>
</reference>
<name>A0A2S7SS95_9BACT</name>
<evidence type="ECO:0000256" key="1">
    <source>
        <dbReference type="SAM" id="SignalP"/>
    </source>
</evidence>
<dbReference type="InterPro" id="IPR026444">
    <property type="entry name" value="Secre_tail"/>
</dbReference>
<dbReference type="AlphaFoldDB" id="A0A2S7SS95"/>
<accession>A0A2S7SS95</accession>
<evidence type="ECO:0000313" key="4">
    <source>
        <dbReference type="Proteomes" id="UP000239872"/>
    </source>
</evidence>
<keyword evidence="1" id="KW-0732">Signal</keyword>
<dbReference type="Pfam" id="PF18962">
    <property type="entry name" value="Por_Secre_tail"/>
    <property type="match status" value="1"/>
</dbReference>
<evidence type="ECO:0000259" key="2">
    <source>
        <dbReference type="Pfam" id="PF18962"/>
    </source>
</evidence>
<dbReference type="RefSeq" id="WP_105040561.1">
    <property type="nucleotide sequence ID" value="NZ_PPSL01000005.1"/>
</dbReference>
<sequence>MKKVFLLLTIGSIGLAATAQENRSSIMFQSAKMNEKVAHGVLDGKYKTGVKAIAAQHSAAGAAAGTANKTTTVSTQRWYNYADLLDAQTALDLSGNTTGLTAVTIWNDTLGQLNYTSGLAYNTMVSVGSLFMPQAKGFNDVQFFTGEMQLTTEAFQIDSMMLFGLYQFNPAKTAVVDTLTITYTQGSVATASDDIDFGWFSGAGAASLLTGYGLSSSARLSFGMVQYDSVKNTAAGTTAYTFKKTIGSPSSTADFKWGDTTTNGLFAVTFKLPAAFNVNSMNQVGYSISFKSGDASFVPGDTLNGEYNHYRPLYDFVENTAGNTLFAPYDSTDLNSGQFKTLPNYENGWGDVYVPMYAWTSGSNASVLQHNVTAFHVVCASCTKMVNVTEVAKTVSNTTAMPNPASTEVKIGFTLSTPSAVTVELTNTVGQVVATQNVANTTNGAATFNTSNLAAGVYFYTVIANGERTTGRVAIAH</sequence>
<gene>
    <name evidence="3" type="ORF">CJD36_017845</name>
</gene>
<comment type="caution">
    <text evidence="3">The sequence shown here is derived from an EMBL/GenBank/DDBJ whole genome shotgun (WGS) entry which is preliminary data.</text>
</comment>
<dbReference type="OrthoDB" id="1466912at2"/>
<protein>
    <recommendedName>
        <fullName evidence="2">Secretion system C-terminal sorting domain-containing protein</fullName>
    </recommendedName>
</protein>